<evidence type="ECO:0000313" key="2">
    <source>
        <dbReference type="Proteomes" id="UP000078343"/>
    </source>
</evidence>
<gene>
    <name evidence="1" type="ORF">AYL99_09884</name>
</gene>
<dbReference type="GeneID" id="30014052"/>
<dbReference type="OrthoDB" id="4138941at2759"/>
<proteinExistence type="predicted"/>
<evidence type="ECO:0000313" key="1">
    <source>
        <dbReference type="EMBL" id="OAP55732.1"/>
    </source>
</evidence>
<organism evidence="1 2">
    <name type="scientific">Fonsecaea erecta</name>
    <dbReference type="NCBI Taxonomy" id="1367422"/>
    <lineage>
        <taxon>Eukaryota</taxon>
        <taxon>Fungi</taxon>
        <taxon>Dikarya</taxon>
        <taxon>Ascomycota</taxon>
        <taxon>Pezizomycotina</taxon>
        <taxon>Eurotiomycetes</taxon>
        <taxon>Chaetothyriomycetidae</taxon>
        <taxon>Chaetothyriales</taxon>
        <taxon>Herpotrichiellaceae</taxon>
        <taxon>Fonsecaea</taxon>
    </lineage>
</organism>
<name>A0A178Z7P9_9EURO</name>
<keyword evidence="2" id="KW-1185">Reference proteome</keyword>
<sequence length="485" mass="54841">MEVPFQQKRKLTLSASYEPAKRLPAHHHQQSWEQEYFADTEAIVGVDRRWTSNLEQTSLRFPTTGLRFIRALHLPPPEVPAQVWLAEGPLGQYAVKLFRPFTDDEARSLLARLHYPQPSLQQVKNDYSPFIQEAKAYEQIRRFCPESQRHLFPGYHGIIDIPWGSGRTRRQGVVMDLLQPGIENRRLQSASVPEDFRPHLTILQLALADMDLSDVEASWYLSVLKGRLRMVTALHALGISHDDIKNDCFGLPDCLHDIALYDFSWSYTFTPERPCRLLLRTLRVAVDVQRKHVRETVLDLAQSARLLNHFATLLNTTAEKARDVLRARIPRQLLTTELSLIRLSVILEENNAPLFPSLSSVLPFLEPAASGRTAEWTVTVAKHLDDFVCVSFSEVNDCAVPSQSVILASLVSSNGVVIEQLGLLCPNGSLPGKTTVALVPSIWLGTLDTRRLCWSLLYSPSFYGTPKTVTVLDRQQLDAEMNQVH</sequence>
<reference evidence="1 2" key="1">
    <citation type="submission" date="2016-04" db="EMBL/GenBank/DDBJ databases">
        <title>Draft genome of Fonsecaea erecta CBS 125763.</title>
        <authorList>
            <person name="Weiss V.A."/>
            <person name="Vicente V.A."/>
            <person name="Raittz R.T."/>
            <person name="Moreno L.F."/>
            <person name="De Souza E.M."/>
            <person name="Pedrosa F.O."/>
            <person name="Steffens M.B."/>
            <person name="Faoro H."/>
            <person name="Tadra-Sfeir M.Z."/>
            <person name="Najafzadeh M.J."/>
            <person name="Felipe M.S."/>
            <person name="Teixeira M."/>
            <person name="Sun J."/>
            <person name="Xi L."/>
            <person name="Gomes R."/>
            <person name="De Azevedo C.M."/>
            <person name="Salgado C.G."/>
            <person name="Da Silva M.B."/>
            <person name="Nascimento M.F."/>
            <person name="Queiroz-Telles F."/>
            <person name="Attili D.S."/>
            <person name="Gorbushina A."/>
        </authorList>
    </citation>
    <scope>NUCLEOTIDE SEQUENCE [LARGE SCALE GENOMIC DNA]</scope>
    <source>
        <strain evidence="1 2">CBS 125763</strain>
    </source>
</reference>
<dbReference type="RefSeq" id="XP_018689099.1">
    <property type="nucleotide sequence ID" value="XM_018841390.1"/>
</dbReference>
<protein>
    <submittedName>
        <fullName evidence="1">Uncharacterized protein</fullName>
    </submittedName>
</protein>
<dbReference type="EMBL" id="LVYI01000010">
    <property type="protein sequence ID" value="OAP55732.1"/>
    <property type="molecule type" value="Genomic_DNA"/>
</dbReference>
<accession>A0A178Z7P9</accession>
<dbReference type="Proteomes" id="UP000078343">
    <property type="component" value="Unassembled WGS sequence"/>
</dbReference>
<dbReference type="STRING" id="1367422.A0A178Z7P9"/>
<dbReference type="AlphaFoldDB" id="A0A178Z7P9"/>
<comment type="caution">
    <text evidence="1">The sequence shown here is derived from an EMBL/GenBank/DDBJ whole genome shotgun (WGS) entry which is preliminary data.</text>
</comment>